<name>A0A024GSE7_9STRA</name>
<dbReference type="InParanoid" id="A0A024GSE7"/>
<dbReference type="AlphaFoldDB" id="A0A024GSE7"/>
<proteinExistence type="predicted"/>
<gene>
    <name evidence="1" type="ORF">BN9_107730</name>
</gene>
<evidence type="ECO:0000313" key="1">
    <source>
        <dbReference type="EMBL" id="CCI49457.1"/>
    </source>
</evidence>
<comment type="caution">
    <text evidence="1">The sequence shown here is derived from an EMBL/GenBank/DDBJ whole genome shotgun (WGS) entry which is preliminary data.</text>
</comment>
<sequence length="191" mass="22464">MLRDEVPSENWSLIDISKLSQLQSSKEWGISRSCTQISCRLKMHYHEFFILSPRTNFLFRSRAYTSIGETTHGYCASFSTCCENWIIIFLDAHVALPIQFLTIFDILLDLVCRRTNSETCCRRLGKQLEGLQQQMPNYKKSLNGYFLKKTRAKGAEINHPTMFYFNFRFRNKQSSTFVRVSDFRSREHCIV</sequence>
<dbReference type="EMBL" id="CAIX01000299">
    <property type="protein sequence ID" value="CCI49457.1"/>
    <property type="molecule type" value="Genomic_DNA"/>
</dbReference>
<dbReference type="Proteomes" id="UP000053237">
    <property type="component" value="Unassembled WGS sequence"/>
</dbReference>
<keyword evidence="2" id="KW-1185">Reference proteome</keyword>
<evidence type="ECO:0000313" key="2">
    <source>
        <dbReference type="Proteomes" id="UP000053237"/>
    </source>
</evidence>
<protein>
    <submittedName>
        <fullName evidence="1">Uncharacterized protein</fullName>
    </submittedName>
</protein>
<organism evidence="1 2">
    <name type="scientific">Albugo candida</name>
    <dbReference type="NCBI Taxonomy" id="65357"/>
    <lineage>
        <taxon>Eukaryota</taxon>
        <taxon>Sar</taxon>
        <taxon>Stramenopiles</taxon>
        <taxon>Oomycota</taxon>
        <taxon>Peronosporomycetes</taxon>
        <taxon>Albuginales</taxon>
        <taxon>Albuginaceae</taxon>
        <taxon>Albugo</taxon>
    </lineage>
</organism>
<accession>A0A024GSE7</accession>
<reference evidence="1 2" key="1">
    <citation type="submission" date="2012-05" db="EMBL/GenBank/DDBJ databases">
        <title>Recombination and specialization in a pathogen metapopulation.</title>
        <authorList>
            <person name="Gardiner A."/>
            <person name="Kemen E."/>
            <person name="Schultz-Larsen T."/>
            <person name="MacLean D."/>
            <person name="Van Oosterhout C."/>
            <person name="Jones J.D.G."/>
        </authorList>
    </citation>
    <scope>NUCLEOTIDE SEQUENCE [LARGE SCALE GENOMIC DNA]</scope>
    <source>
        <strain evidence="1 2">Ac Nc2</strain>
    </source>
</reference>